<sequence>MAAKLPATVLQKENFKTRFSEIVKGNDNIKDKYTIQFFDTAVKSNYVINGLDGKSMNIIPHLSFDELESYRDLKNHWQSK</sequence>
<name>A0A223NZN8_9SPHI</name>
<accession>A0A223NZN8</accession>
<evidence type="ECO:0000313" key="2">
    <source>
        <dbReference type="Proteomes" id="UP000215002"/>
    </source>
</evidence>
<dbReference type="KEGG" id="muc:MuYL_3448"/>
<dbReference type="RefSeq" id="WP_094571531.1">
    <property type="nucleotide sequence ID" value="NZ_CP022743.1"/>
</dbReference>
<gene>
    <name evidence="1" type="ORF">MuYL_3448</name>
</gene>
<dbReference type="EMBL" id="CP022743">
    <property type="protein sequence ID" value="ASU35333.1"/>
    <property type="molecule type" value="Genomic_DNA"/>
</dbReference>
<proteinExistence type="predicted"/>
<dbReference type="AlphaFoldDB" id="A0A223NZN8"/>
<keyword evidence="2" id="KW-1185">Reference proteome</keyword>
<dbReference type="Proteomes" id="UP000215002">
    <property type="component" value="Chromosome"/>
</dbReference>
<dbReference type="OrthoDB" id="798482at2"/>
<organism evidence="1 2">
    <name type="scientific">Mucilaginibacter xinganensis</name>
    <dbReference type="NCBI Taxonomy" id="1234841"/>
    <lineage>
        <taxon>Bacteria</taxon>
        <taxon>Pseudomonadati</taxon>
        <taxon>Bacteroidota</taxon>
        <taxon>Sphingobacteriia</taxon>
        <taxon>Sphingobacteriales</taxon>
        <taxon>Sphingobacteriaceae</taxon>
        <taxon>Mucilaginibacter</taxon>
    </lineage>
</organism>
<evidence type="ECO:0000313" key="1">
    <source>
        <dbReference type="EMBL" id="ASU35333.1"/>
    </source>
</evidence>
<protein>
    <submittedName>
        <fullName evidence="1">Uncharacterized protein</fullName>
    </submittedName>
</protein>
<reference evidence="1 2" key="1">
    <citation type="submission" date="2017-08" db="EMBL/GenBank/DDBJ databases">
        <title>Complete genome sequence of Mucilaginibacter sp. strain BJC16-A31.</title>
        <authorList>
            <consortium name="Henan University of Science and Technology"/>
            <person name="You X."/>
        </authorList>
    </citation>
    <scope>NUCLEOTIDE SEQUENCE [LARGE SCALE GENOMIC DNA]</scope>
    <source>
        <strain evidence="1 2">BJC16-A31</strain>
    </source>
</reference>